<dbReference type="SUPFAM" id="SSF52833">
    <property type="entry name" value="Thioredoxin-like"/>
    <property type="match status" value="1"/>
</dbReference>
<dbReference type="PROSITE" id="PS51354">
    <property type="entry name" value="GLUTAREDOXIN_2"/>
    <property type="match status" value="1"/>
</dbReference>
<evidence type="ECO:0000313" key="6">
    <source>
        <dbReference type="EMBL" id="KZN03655.1"/>
    </source>
</evidence>
<dbReference type="PRINTS" id="PR00160">
    <property type="entry name" value="GLUTAREDOXIN"/>
</dbReference>
<evidence type="ECO:0000256" key="3">
    <source>
        <dbReference type="ARBA" id="ARBA00022490"/>
    </source>
</evidence>
<dbReference type="KEGG" id="dcr:108213853"/>
<dbReference type="CDD" id="cd03419">
    <property type="entry name" value="GRX_GRXh_1_2_like"/>
    <property type="match status" value="1"/>
</dbReference>
<dbReference type="Gene3D" id="3.40.30.10">
    <property type="entry name" value="Glutaredoxin"/>
    <property type="match status" value="1"/>
</dbReference>
<dbReference type="EMBL" id="CP093345">
    <property type="protein sequence ID" value="WOG94765.1"/>
    <property type="molecule type" value="Genomic_DNA"/>
</dbReference>
<evidence type="ECO:0000256" key="2">
    <source>
        <dbReference type="ARBA" id="ARBA00007568"/>
    </source>
</evidence>
<comment type="similarity">
    <text evidence="2">Belongs to the glutaredoxin family. CC-type subfamily.</text>
</comment>
<evidence type="ECO:0000259" key="5">
    <source>
        <dbReference type="Pfam" id="PF00462"/>
    </source>
</evidence>
<keyword evidence="8" id="KW-1185">Reference proteome</keyword>
<dbReference type="InterPro" id="IPR014025">
    <property type="entry name" value="Glutaredoxin_subgr"/>
</dbReference>
<dbReference type="OrthoDB" id="418495at2759"/>
<dbReference type="OMA" id="PEDCHAN"/>
<keyword evidence="4" id="KW-0676">Redox-active center</keyword>
<dbReference type="InterPro" id="IPR002109">
    <property type="entry name" value="Glutaredoxin"/>
</dbReference>
<dbReference type="NCBIfam" id="TIGR02189">
    <property type="entry name" value="GlrX-like_plant"/>
    <property type="match status" value="1"/>
</dbReference>
<dbReference type="STRING" id="79200.A0A161WY56"/>
<protein>
    <recommendedName>
        <fullName evidence="5">Glutaredoxin domain-containing protein</fullName>
    </recommendedName>
</protein>
<dbReference type="Gramene" id="KZN03655">
    <property type="protein sequence ID" value="KZN03655"/>
    <property type="gene ID" value="DCAR_012411"/>
</dbReference>
<reference evidence="6" key="1">
    <citation type="journal article" date="2016" name="Nat. Genet.">
        <title>A high-quality carrot genome assembly provides new insights into carotenoid accumulation and asterid genome evolution.</title>
        <authorList>
            <person name="Iorizzo M."/>
            <person name="Ellison S."/>
            <person name="Senalik D."/>
            <person name="Zeng P."/>
            <person name="Satapoomin P."/>
            <person name="Huang J."/>
            <person name="Bowman M."/>
            <person name="Iovene M."/>
            <person name="Sanseverino W."/>
            <person name="Cavagnaro P."/>
            <person name="Yildiz M."/>
            <person name="Macko-Podgorni A."/>
            <person name="Moranska E."/>
            <person name="Grzebelus E."/>
            <person name="Grzebelus D."/>
            <person name="Ashrafi H."/>
            <person name="Zheng Z."/>
            <person name="Cheng S."/>
            <person name="Spooner D."/>
            <person name="Van Deynze A."/>
            <person name="Simon P."/>
        </authorList>
    </citation>
    <scope>NUCLEOTIDE SEQUENCE [LARGE SCALE GENOMIC DNA]</scope>
    <source>
        <tissue evidence="6">Leaf</tissue>
    </source>
</reference>
<accession>A0A161WY56</accession>
<dbReference type="PANTHER" id="PTHR10168">
    <property type="entry name" value="GLUTAREDOXIN"/>
    <property type="match status" value="1"/>
</dbReference>
<feature type="domain" description="Glutaredoxin" evidence="5">
    <location>
        <begin position="13"/>
        <end position="75"/>
    </location>
</feature>
<dbReference type="AlphaFoldDB" id="A0A161WY56"/>
<dbReference type="GO" id="GO:0005737">
    <property type="term" value="C:cytoplasm"/>
    <property type="evidence" value="ECO:0007669"/>
    <property type="project" value="UniProtKB-SubCell"/>
</dbReference>
<evidence type="ECO:0000313" key="7">
    <source>
        <dbReference type="EMBL" id="WOG94765.1"/>
    </source>
</evidence>
<evidence type="ECO:0000256" key="1">
    <source>
        <dbReference type="ARBA" id="ARBA00004496"/>
    </source>
</evidence>
<reference evidence="7" key="2">
    <citation type="submission" date="2022-03" db="EMBL/GenBank/DDBJ databases">
        <title>Draft title - Genomic analysis of global carrot germplasm unveils the trajectory of domestication and the origin of high carotenoid orange carrot.</title>
        <authorList>
            <person name="Iorizzo M."/>
            <person name="Ellison S."/>
            <person name="Senalik D."/>
            <person name="Macko-Podgorni A."/>
            <person name="Grzebelus D."/>
            <person name="Bostan H."/>
            <person name="Rolling W."/>
            <person name="Curaba J."/>
            <person name="Simon P."/>
        </authorList>
    </citation>
    <scope>NUCLEOTIDE SEQUENCE</scope>
    <source>
        <tissue evidence="7">Leaf</tissue>
    </source>
</reference>
<dbReference type="Proteomes" id="UP000077755">
    <property type="component" value="Chromosome 3"/>
</dbReference>
<dbReference type="EMBL" id="LNRQ01000003">
    <property type="protein sequence ID" value="KZN03655.1"/>
    <property type="molecule type" value="Genomic_DNA"/>
</dbReference>
<comment type="subcellular location">
    <subcellularLocation>
        <location evidence="1">Cytoplasm</location>
    </subcellularLocation>
</comment>
<dbReference type="InterPro" id="IPR011905">
    <property type="entry name" value="GlrX-like_pln_2"/>
</dbReference>
<gene>
    <name evidence="6" type="ORF">DCAR_012411</name>
    <name evidence="7" type="ORF">DCAR_0314062</name>
</gene>
<keyword evidence="3" id="KW-0963">Cytoplasm</keyword>
<evidence type="ECO:0000256" key="4">
    <source>
        <dbReference type="ARBA" id="ARBA00023284"/>
    </source>
</evidence>
<name>A0A161WY56_DAUCS</name>
<sequence length="102" mass="11304">MAMVTKLGEEYPVVIFSKNSCCMSHSIKTLIYSFGANPMVYELDELPNGQQMEKELKALGHKPSVPVVYIGKELIGGPNEIMSLHVKGKLVPMLLKAKAIWI</sequence>
<organism evidence="6">
    <name type="scientific">Daucus carota subsp. sativus</name>
    <name type="common">Carrot</name>
    <dbReference type="NCBI Taxonomy" id="79200"/>
    <lineage>
        <taxon>Eukaryota</taxon>
        <taxon>Viridiplantae</taxon>
        <taxon>Streptophyta</taxon>
        <taxon>Embryophyta</taxon>
        <taxon>Tracheophyta</taxon>
        <taxon>Spermatophyta</taxon>
        <taxon>Magnoliopsida</taxon>
        <taxon>eudicotyledons</taxon>
        <taxon>Gunneridae</taxon>
        <taxon>Pentapetalae</taxon>
        <taxon>asterids</taxon>
        <taxon>campanulids</taxon>
        <taxon>Apiales</taxon>
        <taxon>Apiaceae</taxon>
        <taxon>Apioideae</taxon>
        <taxon>Scandiceae</taxon>
        <taxon>Daucinae</taxon>
        <taxon>Daucus</taxon>
        <taxon>Daucus sect. Daucus</taxon>
    </lineage>
</organism>
<proteinExistence type="inferred from homology"/>
<evidence type="ECO:0000313" key="8">
    <source>
        <dbReference type="Proteomes" id="UP000077755"/>
    </source>
</evidence>
<dbReference type="Pfam" id="PF00462">
    <property type="entry name" value="Glutaredoxin"/>
    <property type="match status" value="1"/>
</dbReference>
<dbReference type="InterPro" id="IPR036249">
    <property type="entry name" value="Thioredoxin-like_sf"/>
</dbReference>